<accession>A0A1T3NZV0</accession>
<evidence type="ECO:0008006" key="3">
    <source>
        <dbReference type="Google" id="ProtNLM"/>
    </source>
</evidence>
<dbReference type="Proteomes" id="UP000190037">
    <property type="component" value="Unassembled WGS sequence"/>
</dbReference>
<dbReference type="AlphaFoldDB" id="A0A1T3NZV0"/>
<dbReference type="OrthoDB" id="9960281at2"/>
<organism evidence="1 2">
    <name type="scientific">Embleya scabrispora</name>
    <dbReference type="NCBI Taxonomy" id="159449"/>
    <lineage>
        <taxon>Bacteria</taxon>
        <taxon>Bacillati</taxon>
        <taxon>Actinomycetota</taxon>
        <taxon>Actinomycetes</taxon>
        <taxon>Kitasatosporales</taxon>
        <taxon>Streptomycetaceae</taxon>
        <taxon>Embleya</taxon>
    </lineage>
</organism>
<evidence type="ECO:0000313" key="1">
    <source>
        <dbReference type="EMBL" id="OPC82245.1"/>
    </source>
</evidence>
<gene>
    <name evidence="1" type="ORF">B4N89_16070</name>
</gene>
<comment type="caution">
    <text evidence="1">The sequence shown here is derived from an EMBL/GenBank/DDBJ whole genome shotgun (WGS) entry which is preliminary data.</text>
</comment>
<dbReference type="STRING" id="159449.B4N89_16070"/>
<reference evidence="1 2" key="1">
    <citation type="submission" date="2017-03" db="EMBL/GenBank/DDBJ databases">
        <title>Draft genome sequence of Streptomyces scabrisporus NF3, endophyte isolated from Amphipterygium adstringens.</title>
        <authorList>
            <person name="Vazquez M."/>
            <person name="Ceapa C.D."/>
            <person name="Rodriguez Luna D."/>
            <person name="Sanchez Esquivel S."/>
        </authorList>
    </citation>
    <scope>NUCLEOTIDE SEQUENCE [LARGE SCALE GENOMIC DNA]</scope>
    <source>
        <strain evidence="1 2">NF3</strain>
    </source>
</reference>
<protein>
    <recommendedName>
        <fullName evidence="3">Pilus assembly protein TadE</fullName>
    </recommendedName>
</protein>
<dbReference type="EMBL" id="MWQN01000001">
    <property type="protein sequence ID" value="OPC82245.1"/>
    <property type="molecule type" value="Genomic_DNA"/>
</dbReference>
<keyword evidence="2" id="KW-1185">Reference proteome</keyword>
<sequence>MSRSEARDEAGTGARADAGRAAMRVLRGADGFVTAETAVVLPVLVVVTAVLTAGIGAATAQIRCVDAAQAGARALARGEPTEVAVARATAAGPTGARTGVSGGDGLVRFRVTAEVGVPGAAWAGITFHVEHTAVAAVEAEAPP</sequence>
<dbReference type="NCBIfam" id="NF041390">
    <property type="entry name" value="TadE_Rv3655c"/>
    <property type="match status" value="1"/>
</dbReference>
<proteinExistence type="predicted"/>
<evidence type="ECO:0000313" key="2">
    <source>
        <dbReference type="Proteomes" id="UP000190037"/>
    </source>
</evidence>
<dbReference type="InterPro" id="IPR049790">
    <property type="entry name" value="Rv3655c/TadE"/>
</dbReference>
<name>A0A1T3NZV0_9ACTN</name>